<accession>A0A4R6ISB1</accession>
<dbReference type="AlphaFoldDB" id="A0A4R6ISB1"/>
<sequence length="134" mass="14717">MDRLVIETTLSDLDGISMSEDQLFSESGSALLLSFKASNSSQIVAAFDALKKTIGQHEVSFVICKTMVAGMFDLEIASDALDEPIRLSNKVIKDELLAKLEEDLEANKAVCLAINVSDQLHWIDLNQVSIRECV</sequence>
<comment type="caution">
    <text evidence="1">The sequence shown here is derived from an EMBL/GenBank/DDBJ whole genome shotgun (WGS) entry which is preliminary data.</text>
</comment>
<evidence type="ECO:0000313" key="2">
    <source>
        <dbReference type="Proteomes" id="UP000295499"/>
    </source>
</evidence>
<name>A0A4R6ISB1_9SPHI</name>
<dbReference type="EMBL" id="SNWM01000001">
    <property type="protein sequence ID" value="TDO24765.1"/>
    <property type="molecule type" value="Genomic_DNA"/>
</dbReference>
<keyword evidence="2" id="KW-1185">Reference proteome</keyword>
<evidence type="ECO:0000313" key="1">
    <source>
        <dbReference type="EMBL" id="TDO24765.1"/>
    </source>
</evidence>
<dbReference type="RefSeq" id="WP_133553035.1">
    <property type="nucleotide sequence ID" value="NZ_SNWM01000001.1"/>
</dbReference>
<reference evidence="1 2" key="1">
    <citation type="submission" date="2019-03" db="EMBL/GenBank/DDBJ databases">
        <title>Genomic Encyclopedia of Archaeal and Bacterial Type Strains, Phase II (KMG-II): from individual species to whole genera.</title>
        <authorList>
            <person name="Goeker M."/>
        </authorList>
    </citation>
    <scope>NUCLEOTIDE SEQUENCE [LARGE SCALE GENOMIC DNA]</scope>
    <source>
        <strain evidence="1 2">DSM 19034</strain>
    </source>
</reference>
<dbReference type="OrthoDB" id="763642at2"/>
<proteinExistence type="predicted"/>
<gene>
    <name evidence="1" type="ORF">CLV32_1058</name>
</gene>
<dbReference type="Proteomes" id="UP000295499">
    <property type="component" value="Unassembled WGS sequence"/>
</dbReference>
<protein>
    <submittedName>
        <fullName evidence="1">Uncharacterized protein</fullName>
    </submittedName>
</protein>
<organism evidence="1 2">
    <name type="scientific">Pedobacter duraquae</name>
    <dbReference type="NCBI Taxonomy" id="425511"/>
    <lineage>
        <taxon>Bacteria</taxon>
        <taxon>Pseudomonadati</taxon>
        <taxon>Bacteroidota</taxon>
        <taxon>Sphingobacteriia</taxon>
        <taxon>Sphingobacteriales</taxon>
        <taxon>Sphingobacteriaceae</taxon>
        <taxon>Pedobacter</taxon>
    </lineage>
</organism>